<dbReference type="GO" id="GO:0140825">
    <property type="term" value="F:lactoperoxidase activity"/>
    <property type="evidence" value="ECO:0007669"/>
    <property type="project" value="UniProtKB-EC"/>
</dbReference>
<feature type="region of interest" description="Disordered" evidence="14">
    <location>
        <begin position="141"/>
        <end position="163"/>
    </location>
</feature>
<evidence type="ECO:0000256" key="2">
    <source>
        <dbReference type="ARBA" id="ARBA00002322"/>
    </source>
</evidence>
<feature type="domain" description="Plant heme peroxidase family profile" evidence="16">
    <location>
        <begin position="40"/>
        <end position="236"/>
    </location>
</feature>
<comment type="similarity">
    <text evidence="3">Belongs to the peroxidase family. Ascorbate peroxidase subfamily.</text>
</comment>
<feature type="binding site" evidence="12">
    <location>
        <position position="103"/>
    </location>
    <ligand>
        <name>Ca(2+)</name>
        <dbReference type="ChEBI" id="CHEBI:29108"/>
        <label>2</label>
    </ligand>
</feature>
<evidence type="ECO:0000256" key="15">
    <source>
        <dbReference type="SAM" id="SignalP"/>
    </source>
</evidence>
<dbReference type="Proteomes" id="UP001346149">
    <property type="component" value="Unassembled WGS sequence"/>
</dbReference>
<dbReference type="SUPFAM" id="SSF48113">
    <property type="entry name" value="Heme-dependent peroxidases"/>
    <property type="match status" value="1"/>
</dbReference>
<feature type="signal peptide" evidence="15">
    <location>
        <begin position="1"/>
        <end position="27"/>
    </location>
</feature>
<feature type="disulfide bond" evidence="13">
    <location>
        <begin position="109"/>
        <end position="141"/>
    </location>
</feature>
<comment type="caution">
    <text evidence="17">The sequence shown here is derived from an EMBL/GenBank/DDBJ whole genome shotgun (WGS) entry which is preliminary data.</text>
</comment>
<dbReference type="PRINTS" id="PR00461">
    <property type="entry name" value="PLPEROXIDASE"/>
</dbReference>
<name>A0AAN7QDZ8_TRANT</name>
<evidence type="ECO:0000256" key="1">
    <source>
        <dbReference type="ARBA" id="ARBA00000189"/>
    </source>
</evidence>
<keyword evidence="8" id="KW-0560">Oxidoreductase</keyword>
<dbReference type="GO" id="GO:0046872">
    <property type="term" value="F:metal ion binding"/>
    <property type="evidence" value="ECO:0007669"/>
    <property type="project" value="UniProtKB-KW"/>
</dbReference>
<dbReference type="Pfam" id="PF00141">
    <property type="entry name" value="peroxidase"/>
    <property type="match status" value="1"/>
</dbReference>
<feature type="binding site" description="axial binding residue" evidence="12">
    <location>
        <position position="102"/>
    </location>
    <ligand>
        <name>heme b</name>
        <dbReference type="ChEBI" id="CHEBI:60344"/>
    </ligand>
    <ligandPart>
        <name>Fe</name>
        <dbReference type="ChEBI" id="CHEBI:18248"/>
    </ligandPart>
</feature>
<evidence type="ECO:0000256" key="8">
    <source>
        <dbReference type="ARBA" id="ARBA00023002"/>
    </source>
</evidence>
<dbReference type="AlphaFoldDB" id="A0AAN7QDZ8"/>
<evidence type="ECO:0000313" key="18">
    <source>
        <dbReference type="Proteomes" id="UP001346149"/>
    </source>
</evidence>
<feature type="binding site" evidence="12">
    <location>
        <position position="162"/>
    </location>
    <ligand>
        <name>Ca(2+)</name>
        <dbReference type="ChEBI" id="CHEBI:29108"/>
        <label>2</label>
    </ligand>
</feature>
<comment type="cofactor">
    <cofactor evidence="12">
        <name>heme b</name>
        <dbReference type="ChEBI" id="CHEBI:60344"/>
    </cofactor>
    <text evidence="12">Binds 1 heme b (iron(II)-protoporphyrin IX) group per subunit.</text>
</comment>
<keyword evidence="6" id="KW-0349">Heme</keyword>
<dbReference type="PROSITE" id="PS50873">
    <property type="entry name" value="PEROXIDASE_4"/>
    <property type="match status" value="1"/>
</dbReference>
<dbReference type="InterPro" id="IPR010255">
    <property type="entry name" value="Haem_peroxidase_sf"/>
</dbReference>
<keyword evidence="15" id="KW-0732">Signal</keyword>
<evidence type="ECO:0000256" key="11">
    <source>
        <dbReference type="PIRSR" id="PIRSR600823-2"/>
    </source>
</evidence>
<keyword evidence="10 13" id="KW-1015">Disulfide bond</keyword>
<accession>A0AAN7QDZ8</accession>
<dbReference type="PRINTS" id="PR00458">
    <property type="entry name" value="PEROXIDASE"/>
</dbReference>
<dbReference type="EMBL" id="JAXQNO010000023">
    <property type="protein sequence ID" value="KAK4764806.1"/>
    <property type="molecule type" value="Genomic_DNA"/>
</dbReference>
<dbReference type="PANTHER" id="PTHR31388">
    <property type="entry name" value="PEROXIDASE 72-RELATED"/>
    <property type="match status" value="1"/>
</dbReference>
<keyword evidence="5" id="KW-0575">Peroxidase</keyword>
<evidence type="ECO:0000259" key="16">
    <source>
        <dbReference type="PROSITE" id="PS50873"/>
    </source>
</evidence>
<comment type="cofactor">
    <cofactor evidence="12">
        <name>Ca(2+)</name>
        <dbReference type="ChEBI" id="CHEBI:29108"/>
    </cofactor>
    <text evidence="12">Binds 2 calcium ions per subunit.</text>
</comment>
<dbReference type="GO" id="GO:0006979">
    <property type="term" value="P:response to oxidative stress"/>
    <property type="evidence" value="ECO:0007669"/>
    <property type="project" value="InterPro"/>
</dbReference>
<feature type="chain" id="PRO_5043023086" description="peroxidase" evidence="15">
    <location>
        <begin position="28"/>
        <end position="236"/>
    </location>
</feature>
<feature type="compositionally biased region" description="Low complexity" evidence="14">
    <location>
        <begin position="146"/>
        <end position="160"/>
    </location>
</feature>
<keyword evidence="18" id="KW-1185">Reference proteome</keyword>
<evidence type="ECO:0000256" key="6">
    <source>
        <dbReference type="ARBA" id="ARBA00022617"/>
    </source>
</evidence>
<feature type="binding site" evidence="11">
    <location>
        <position position="72"/>
    </location>
    <ligand>
        <name>substrate</name>
    </ligand>
</feature>
<evidence type="ECO:0000256" key="3">
    <source>
        <dbReference type="ARBA" id="ARBA00006873"/>
    </source>
</evidence>
<dbReference type="Gene3D" id="1.10.420.10">
    <property type="entry name" value="Peroxidase, domain 2"/>
    <property type="match status" value="1"/>
</dbReference>
<reference evidence="17 18" key="1">
    <citation type="journal article" date="2023" name="Hortic Res">
        <title>Pangenome of water caltrop reveals structural variations and asymmetric subgenome divergence after allopolyploidization.</title>
        <authorList>
            <person name="Zhang X."/>
            <person name="Chen Y."/>
            <person name="Wang L."/>
            <person name="Yuan Y."/>
            <person name="Fang M."/>
            <person name="Shi L."/>
            <person name="Lu R."/>
            <person name="Comes H.P."/>
            <person name="Ma Y."/>
            <person name="Chen Y."/>
            <person name="Huang G."/>
            <person name="Zhou Y."/>
            <person name="Zheng Z."/>
            <person name="Qiu Y."/>
        </authorList>
    </citation>
    <scope>NUCLEOTIDE SEQUENCE [LARGE SCALE GENOMIC DNA]</scope>
    <source>
        <strain evidence="17">F231</strain>
    </source>
</reference>
<comment type="function">
    <text evidence="2">Removal of H(2)O(2), oxidation of toxic reductants, biosynthesis and degradation of lignin, suberization, auxin catabolism, response to environmental stresses such as wounding, pathogen attack and oxidative stress. These functions might be dependent on each isozyme/isoform in each plant tissue.</text>
</comment>
<keyword evidence="12" id="KW-0106">Calcium</keyword>
<comment type="catalytic activity">
    <reaction evidence="1">
        <text>2 a phenolic donor + H2O2 = 2 a phenolic radical donor + 2 H2O</text>
        <dbReference type="Rhea" id="RHEA:56136"/>
        <dbReference type="ChEBI" id="CHEBI:15377"/>
        <dbReference type="ChEBI" id="CHEBI:16240"/>
        <dbReference type="ChEBI" id="CHEBI:139520"/>
        <dbReference type="ChEBI" id="CHEBI:139521"/>
        <dbReference type="EC" id="1.11.1.7"/>
    </reaction>
</comment>
<keyword evidence="9 12" id="KW-0408">Iron</keyword>
<dbReference type="PROSITE" id="PS00435">
    <property type="entry name" value="PEROXIDASE_1"/>
    <property type="match status" value="1"/>
</dbReference>
<evidence type="ECO:0000256" key="9">
    <source>
        <dbReference type="ARBA" id="ARBA00023004"/>
    </source>
</evidence>
<dbReference type="InterPro" id="IPR000823">
    <property type="entry name" value="Peroxidase_pln"/>
</dbReference>
<evidence type="ECO:0000256" key="10">
    <source>
        <dbReference type="ARBA" id="ARBA00023157"/>
    </source>
</evidence>
<organism evidence="17 18">
    <name type="scientific">Trapa natans</name>
    <name type="common">Water chestnut</name>
    <dbReference type="NCBI Taxonomy" id="22666"/>
    <lineage>
        <taxon>Eukaryota</taxon>
        <taxon>Viridiplantae</taxon>
        <taxon>Streptophyta</taxon>
        <taxon>Embryophyta</taxon>
        <taxon>Tracheophyta</taxon>
        <taxon>Spermatophyta</taxon>
        <taxon>Magnoliopsida</taxon>
        <taxon>eudicotyledons</taxon>
        <taxon>Gunneridae</taxon>
        <taxon>Pentapetalae</taxon>
        <taxon>rosids</taxon>
        <taxon>malvids</taxon>
        <taxon>Myrtales</taxon>
        <taxon>Lythraceae</taxon>
        <taxon>Trapa</taxon>
    </lineage>
</organism>
<protein>
    <recommendedName>
        <fullName evidence="4">peroxidase</fullName>
        <ecNumber evidence="4">1.11.1.7</ecNumber>
    </recommendedName>
</protein>
<evidence type="ECO:0000313" key="17">
    <source>
        <dbReference type="EMBL" id="KAK4764806.1"/>
    </source>
</evidence>
<evidence type="ECO:0000256" key="4">
    <source>
        <dbReference type="ARBA" id="ARBA00012313"/>
    </source>
</evidence>
<gene>
    <name evidence="17" type="ORF">SAY86_025896</name>
</gene>
<dbReference type="GO" id="GO:0020037">
    <property type="term" value="F:heme binding"/>
    <property type="evidence" value="ECO:0007669"/>
    <property type="project" value="InterPro"/>
</dbReference>
<feature type="binding site" evidence="12">
    <location>
        <position position="154"/>
    </location>
    <ligand>
        <name>Ca(2+)</name>
        <dbReference type="ChEBI" id="CHEBI:29108"/>
        <label>2</label>
    </ligand>
</feature>
<evidence type="ECO:0000256" key="5">
    <source>
        <dbReference type="ARBA" id="ARBA00022559"/>
    </source>
</evidence>
<dbReference type="InterPro" id="IPR002016">
    <property type="entry name" value="Haem_peroxidase"/>
</dbReference>
<dbReference type="PANTHER" id="PTHR31388:SF147">
    <property type="entry name" value="PEROXIDASE 58"/>
    <property type="match status" value="1"/>
</dbReference>
<evidence type="ECO:0000256" key="12">
    <source>
        <dbReference type="PIRSR" id="PIRSR600823-3"/>
    </source>
</evidence>
<evidence type="ECO:0000256" key="13">
    <source>
        <dbReference type="PIRSR" id="PIRSR600823-5"/>
    </source>
</evidence>
<evidence type="ECO:0000256" key="7">
    <source>
        <dbReference type="ARBA" id="ARBA00022723"/>
    </source>
</evidence>
<dbReference type="InterPro" id="IPR019793">
    <property type="entry name" value="Peroxidases_heam-ligand_BS"/>
</dbReference>
<dbReference type="FunFam" id="1.10.420.10:FF:000001">
    <property type="entry name" value="Peroxidase"/>
    <property type="match status" value="1"/>
</dbReference>
<keyword evidence="7 12" id="KW-0479">Metal-binding</keyword>
<sequence>MSSSTLRFMLLAIAVLFVVLGLQRGAAQLTTGFYDSSCPNASSIAGGQGWRVELGRRDSTTANRAEANSALPGFQDSFSVVEGKFSDVGLDTTDLVVLSGAHTFGRARCATFQHRLYNFSGTGQPDSTLDSSYLETLRQTCPESGSSSTLTDLDPSSPDSFDNSYYTNLQNNRGLLQTDQALLSNGTTASVSAVNRFAGSQSEFLDAFATSMVKMGGIRPLTGSSGEIRADCKRVN</sequence>
<proteinExistence type="inferred from homology"/>
<evidence type="ECO:0000256" key="14">
    <source>
        <dbReference type="SAM" id="MobiDB-lite"/>
    </source>
</evidence>
<dbReference type="EC" id="1.11.1.7" evidence="4"/>